<dbReference type="SMART" id="SM00060">
    <property type="entry name" value="FN3"/>
    <property type="match status" value="5"/>
</dbReference>
<evidence type="ECO:0000259" key="2">
    <source>
        <dbReference type="PROSITE" id="PS50853"/>
    </source>
</evidence>
<reference evidence="3 4" key="1">
    <citation type="submission" date="2018-10" db="EMBL/GenBank/DDBJ databases">
        <title>Improved assembly of the deer mouse Peromyscus maniculatus genome.</title>
        <authorList>
            <person name="Lassance J.-M."/>
            <person name="Hoekstra H.E."/>
        </authorList>
    </citation>
    <scope>NUCLEOTIDE SEQUENCE [LARGE SCALE GENOMIC DNA]</scope>
</reference>
<dbReference type="InterPro" id="IPR013783">
    <property type="entry name" value="Ig-like_fold"/>
</dbReference>
<dbReference type="Pfam" id="PF00041">
    <property type="entry name" value="fn3"/>
    <property type="match status" value="1"/>
</dbReference>
<keyword evidence="1" id="KW-0732">Signal</keyword>
<name>A0A8C8TID3_PERMB</name>
<proteinExistence type="predicted"/>
<evidence type="ECO:0000313" key="3">
    <source>
        <dbReference type="Ensembl" id="ENSPEMP00000012819.1"/>
    </source>
</evidence>
<dbReference type="PROSITE" id="PS50853">
    <property type="entry name" value="FN3"/>
    <property type="match status" value="3"/>
</dbReference>
<dbReference type="Ensembl" id="ENSPEMT00000017035.2">
    <property type="protein sequence ID" value="ENSPEMP00000012819.1"/>
    <property type="gene ID" value="ENSPEMG00000013002.2"/>
</dbReference>
<dbReference type="Gene3D" id="2.60.40.10">
    <property type="entry name" value="Immunoglobulins"/>
    <property type="match status" value="2"/>
</dbReference>
<feature type="domain" description="Fibronectin type-III" evidence="2">
    <location>
        <begin position="28"/>
        <end position="115"/>
    </location>
</feature>
<dbReference type="SUPFAM" id="SSF49265">
    <property type="entry name" value="Fibronectin type III"/>
    <property type="match status" value="4"/>
</dbReference>
<organism evidence="3 4">
    <name type="scientific">Peromyscus maniculatus bairdii</name>
    <name type="common">Prairie deer mouse</name>
    <dbReference type="NCBI Taxonomy" id="230844"/>
    <lineage>
        <taxon>Eukaryota</taxon>
        <taxon>Metazoa</taxon>
        <taxon>Chordata</taxon>
        <taxon>Craniata</taxon>
        <taxon>Vertebrata</taxon>
        <taxon>Euteleostomi</taxon>
        <taxon>Mammalia</taxon>
        <taxon>Eutheria</taxon>
        <taxon>Euarchontoglires</taxon>
        <taxon>Glires</taxon>
        <taxon>Rodentia</taxon>
        <taxon>Myomorpha</taxon>
        <taxon>Muroidea</taxon>
        <taxon>Cricetidae</taxon>
        <taxon>Neotominae</taxon>
        <taxon>Peromyscus</taxon>
    </lineage>
</organism>
<dbReference type="PANTHER" id="PTHR47135:SF1">
    <property type="entry name" value="FIBRONECTIN TYPE III DOMAIN-CONTAINING PROTEIN 7"/>
    <property type="match status" value="1"/>
</dbReference>
<feature type="signal peptide" evidence="1">
    <location>
        <begin position="1"/>
        <end position="25"/>
    </location>
</feature>
<reference evidence="3" key="3">
    <citation type="submission" date="2025-09" db="UniProtKB">
        <authorList>
            <consortium name="Ensembl"/>
        </authorList>
    </citation>
    <scope>IDENTIFICATION</scope>
</reference>
<evidence type="ECO:0000313" key="4">
    <source>
        <dbReference type="Proteomes" id="UP000694547"/>
    </source>
</evidence>
<accession>A0A8C8TID3</accession>
<evidence type="ECO:0000256" key="1">
    <source>
        <dbReference type="SAM" id="SignalP"/>
    </source>
</evidence>
<dbReference type="Proteomes" id="UP000694547">
    <property type="component" value="Chromosome 6"/>
</dbReference>
<dbReference type="InterPro" id="IPR036116">
    <property type="entry name" value="FN3_sf"/>
</dbReference>
<protein>
    <submittedName>
        <fullName evidence="3">Fibronectin type III domain containing 7</fullName>
    </submittedName>
</protein>
<sequence>MAGRPKKSLSVIGFTLLCLTTVISSKTAPETPTIDQAYSKISNSITVEWTTVPGATSYLLTAEDGDTVIETTVASSPGTVTGLKAATLYQITIRSIGASGQSDASSPKLAKTGKTVLAAPILEVGSPSPDSILVRWDAVYMAIGFSVSVMRANGLGRIWKENTTNTSLTFSSLDAGTLYTIKAYAWNANGIPGDDSTCNQRTMACAPGRVTIQEDPPGHLSVAWSNVELGDYYVAFVKSDDGLEVHCNTSLPQCTFLSECGFTYFISVFAYNKAGQSPLGDVFNYTTAPCCPNDISWVLVSSDRVEIAWSPVRGAELYETKAIAGYSVVECNDPAPACTLSALDCDTKYNITVYSFSEVRGSNLSCSSHYITTAPCSPEIKNISKDAFSTINVHWRSTNEGATYTVTAQGQKGLFRCSSAGETCMIGGLPCGSVFSVTAVAETQAGKSLPSYSVPLETEPCCPAGLTAAQVSQSLINVSWTVGTAAQTYVAVLESHIGQSKCHTHQNHCLLGCVACGINYTVALKAISPTGLTADCAHRSYSSSACCPLGVKLYRLGPNGIRIYWQASRGSANYSTDLYGSKGIFTCAPSAGLSFCDVTDIPCGDVYTVMVSPVTETGLKLTFCPKKIYSVTCSGSTLGMVIYRGKRNETVGPR</sequence>
<reference evidence="3" key="2">
    <citation type="submission" date="2025-08" db="UniProtKB">
        <authorList>
            <consortium name="Ensembl"/>
        </authorList>
    </citation>
    <scope>IDENTIFICATION</scope>
</reference>
<keyword evidence="4" id="KW-1185">Reference proteome</keyword>
<dbReference type="GeneTree" id="ENSGT00390000004674"/>
<dbReference type="PANTHER" id="PTHR47135">
    <property type="entry name" value="FIBRONECTIN TYPE III DOMAIN-CONTAINING PROTEIN 7"/>
    <property type="match status" value="1"/>
</dbReference>
<feature type="domain" description="Fibronectin type-III" evidence="2">
    <location>
        <begin position="291"/>
        <end position="376"/>
    </location>
</feature>
<feature type="chain" id="PRO_5034327620" evidence="1">
    <location>
        <begin position="26"/>
        <end position="654"/>
    </location>
</feature>
<dbReference type="CDD" id="cd00063">
    <property type="entry name" value="FN3"/>
    <property type="match status" value="4"/>
</dbReference>
<feature type="domain" description="Fibronectin type-III" evidence="2">
    <location>
        <begin position="118"/>
        <end position="208"/>
    </location>
</feature>
<dbReference type="AlphaFoldDB" id="A0A8C8TID3"/>
<dbReference type="InterPro" id="IPR003961">
    <property type="entry name" value="FN3_dom"/>
</dbReference>